<dbReference type="InterPro" id="IPR011008">
    <property type="entry name" value="Dimeric_a/b-barrel"/>
</dbReference>
<dbReference type="Pfam" id="PF07876">
    <property type="entry name" value="Dabb"/>
    <property type="match status" value="1"/>
</dbReference>
<organism evidence="2 3">
    <name type="scientific">Ophiocordyceps unilateralis</name>
    <name type="common">Zombie-ant fungus</name>
    <name type="synonym">Torrubia unilateralis</name>
    <dbReference type="NCBI Taxonomy" id="268505"/>
    <lineage>
        <taxon>Eukaryota</taxon>
        <taxon>Fungi</taxon>
        <taxon>Dikarya</taxon>
        <taxon>Ascomycota</taxon>
        <taxon>Pezizomycotina</taxon>
        <taxon>Sordariomycetes</taxon>
        <taxon>Hypocreomycetidae</taxon>
        <taxon>Hypocreales</taxon>
        <taxon>Ophiocordycipitaceae</taxon>
        <taxon>Ophiocordyceps</taxon>
    </lineage>
</organism>
<evidence type="ECO:0000313" key="2">
    <source>
        <dbReference type="EMBL" id="PFH56836.1"/>
    </source>
</evidence>
<proteinExistence type="predicted"/>
<dbReference type="Gene3D" id="3.30.70.100">
    <property type="match status" value="1"/>
</dbReference>
<comment type="caution">
    <text evidence="2">The sequence shown here is derived from an EMBL/GenBank/DDBJ whole genome shotgun (WGS) entry which is preliminary data.</text>
</comment>
<dbReference type="PROSITE" id="PS51502">
    <property type="entry name" value="S_R_A_B_BARREL"/>
    <property type="match status" value="1"/>
</dbReference>
<protein>
    <recommendedName>
        <fullName evidence="1">Stress-response A/B barrel domain-containing protein</fullName>
    </recommendedName>
</protein>
<feature type="domain" description="Stress-response A/B barrel" evidence="1">
    <location>
        <begin position="5"/>
        <end position="101"/>
    </location>
</feature>
<reference evidence="2 3" key="2">
    <citation type="journal article" date="2017" name="Sci. Rep.">
        <title>Ant-infecting Ophiocordyceps genomes reveal a high diversity of potential behavioral manipulation genes and a possible major role for enterotoxins.</title>
        <authorList>
            <person name="de Bekker C."/>
            <person name="Ohm R.A."/>
            <person name="Evans H.C."/>
            <person name="Brachmann A."/>
            <person name="Hughes D.P."/>
        </authorList>
    </citation>
    <scope>NUCLEOTIDE SEQUENCE [LARGE SCALE GENOMIC DNA]</scope>
    <source>
        <strain evidence="2 3">SC16a</strain>
    </source>
</reference>
<dbReference type="SUPFAM" id="SSF54909">
    <property type="entry name" value="Dimeric alpha+beta barrel"/>
    <property type="match status" value="1"/>
</dbReference>
<evidence type="ECO:0000313" key="3">
    <source>
        <dbReference type="Proteomes" id="UP000037136"/>
    </source>
</evidence>
<dbReference type="InterPro" id="IPR013097">
    <property type="entry name" value="Dabb"/>
</dbReference>
<evidence type="ECO:0000259" key="1">
    <source>
        <dbReference type="PROSITE" id="PS51502"/>
    </source>
</evidence>
<sequence>MSPQIHRITLFKIPQEADQQRLLEIYRQMPVKAVKDGKPYILSVTAGRAKPDQRAQGYTLAVVSVFSSEADMKYYDEQCEAHAELKTFAKTVNQGVMMVYFENELPTSS</sequence>
<reference evidence="2 3" key="1">
    <citation type="journal article" date="2015" name="BMC Genomics">
        <title>Gene expression during zombie ant biting behavior reflects the complexity underlying fungal parasitic behavioral manipulation.</title>
        <authorList>
            <person name="de Bekker C."/>
            <person name="Ohm R.A."/>
            <person name="Loreto R.G."/>
            <person name="Sebastian A."/>
            <person name="Albert I."/>
            <person name="Merrow M."/>
            <person name="Brachmann A."/>
            <person name="Hughes D.P."/>
        </authorList>
    </citation>
    <scope>NUCLEOTIDE SEQUENCE [LARGE SCALE GENOMIC DNA]</scope>
    <source>
        <strain evidence="2 3">SC16a</strain>
    </source>
</reference>
<name>A0A2A9P7N0_OPHUN</name>
<dbReference type="AlphaFoldDB" id="A0A2A9P7N0"/>
<dbReference type="EMBL" id="LAZP02000500">
    <property type="protein sequence ID" value="PFH56836.1"/>
    <property type="molecule type" value="Genomic_DNA"/>
</dbReference>
<dbReference type="OrthoDB" id="3830014at2759"/>
<gene>
    <name evidence="2" type="ORF">XA68_15928</name>
</gene>
<dbReference type="Proteomes" id="UP000037136">
    <property type="component" value="Unassembled WGS sequence"/>
</dbReference>
<keyword evidence="3" id="KW-1185">Reference proteome</keyword>
<dbReference type="SMART" id="SM00886">
    <property type="entry name" value="Dabb"/>
    <property type="match status" value="1"/>
</dbReference>
<accession>A0A2A9P7N0</accession>